<evidence type="ECO:0008006" key="4">
    <source>
        <dbReference type="Google" id="ProtNLM"/>
    </source>
</evidence>
<gene>
    <name evidence="2" type="ORF">H5410_049890</name>
</gene>
<keyword evidence="3" id="KW-1185">Reference proteome</keyword>
<proteinExistence type="inferred from homology"/>
<dbReference type="FunFam" id="3.40.50.1110:FF:000003">
    <property type="entry name" value="GDSL esterase/lipase APG"/>
    <property type="match status" value="1"/>
</dbReference>
<name>A0A9J5WVB4_SOLCO</name>
<dbReference type="GO" id="GO:0016788">
    <property type="term" value="F:hydrolase activity, acting on ester bonds"/>
    <property type="evidence" value="ECO:0007669"/>
    <property type="project" value="InterPro"/>
</dbReference>
<dbReference type="Gene3D" id="3.40.50.1110">
    <property type="entry name" value="SGNH hydrolase"/>
    <property type="match status" value="3"/>
</dbReference>
<accession>A0A9J5WVB4</accession>
<dbReference type="Proteomes" id="UP000824120">
    <property type="component" value="Chromosome 10"/>
</dbReference>
<comment type="similarity">
    <text evidence="1">Belongs to the 'GDSL' lipolytic enzyme family.</text>
</comment>
<dbReference type="SUPFAM" id="SSF52266">
    <property type="entry name" value="SGNH hydrolase"/>
    <property type="match status" value="1"/>
</dbReference>
<dbReference type="InterPro" id="IPR036514">
    <property type="entry name" value="SGNH_hydro_sf"/>
</dbReference>
<dbReference type="InterPro" id="IPR001087">
    <property type="entry name" value="GDSL"/>
</dbReference>
<dbReference type="Pfam" id="PF00657">
    <property type="entry name" value="Lipase_GDSL"/>
    <property type="match status" value="2"/>
</dbReference>
<organism evidence="2 3">
    <name type="scientific">Solanum commersonii</name>
    <name type="common">Commerson's wild potato</name>
    <name type="synonym">Commerson's nightshade</name>
    <dbReference type="NCBI Taxonomy" id="4109"/>
    <lineage>
        <taxon>Eukaryota</taxon>
        <taxon>Viridiplantae</taxon>
        <taxon>Streptophyta</taxon>
        <taxon>Embryophyta</taxon>
        <taxon>Tracheophyta</taxon>
        <taxon>Spermatophyta</taxon>
        <taxon>Magnoliopsida</taxon>
        <taxon>eudicotyledons</taxon>
        <taxon>Gunneridae</taxon>
        <taxon>Pentapetalae</taxon>
        <taxon>asterids</taxon>
        <taxon>lamiids</taxon>
        <taxon>Solanales</taxon>
        <taxon>Solanaceae</taxon>
        <taxon>Solanoideae</taxon>
        <taxon>Solaneae</taxon>
        <taxon>Solanum</taxon>
    </lineage>
</organism>
<dbReference type="InterPro" id="IPR050592">
    <property type="entry name" value="GDSL_lipolytic_enzyme"/>
</dbReference>
<dbReference type="InterPro" id="IPR035669">
    <property type="entry name" value="SGNH_plant_lipase-like"/>
</dbReference>
<dbReference type="PANTHER" id="PTHR45642">
    <property type="entry name" value="GDSL ESTERASE/LIPASE EXL3"/>
    <property type="match status" value="1"/>
</dbReference>
<sequence length="573" mass="64305">MKSTIHYPYLIKMHFSYSYIFLLHLLVLIFFILKAHAQKHNSLVSTILVFGDSTADPGNNNHILTPIKSNFKPYGREFPNHVSTGRFTNGKLIYDFIAKHVGVKEYVPPYLDQSLSIEELKTGVSFASAGTGIDPFTAQLSELLDQGARKIAMAGLPPLGCLPSVITLNSNDAFSKRDCIDSFSSIARDYNPKLQNKLNDMQNSFANLGSRIVYLEAYKPFMDIIQYKKLYAPILIQAQSKKNSLVSAIFIFGDSTADPGNNNYISTPFKSNFSPYGKDFLNHVPTGRFTNGMLANDFIARYVGVKEYVPPYLDQSLSIEELKTGVSFASAGTGFDPLTPKISIVISLSKQIEYFKEYQEKMEAAIGKEQTQNLIKEALFIISAGTNDFVVNYNTLPIRSKSYTLSTYTDFLLQHVQLFLQKLVDHGARRIGMVGLPPMGCLPIVITLHSDNAFSKRNCIEFYSSIARDYNSKLQNKLNDMQIKFANLGSRFAYLDIYGPLMDMIVGHKYDFEKANYGCCGTGLLEGAFLCNPSSYVCKNASKYVFWDSIHPTEKTYYLISQTFQPTIDSITK</sequence>
<dbReference type="OrthoDB" id="1600564at2759"/>
<comment type="caution">
    <text evidence="2">The sequence shown here is derived from an EMBL/GenBank/DDBJ whole genome shotgun (WGS) entry which is preliminary data.</text>
</comment>
<protein>
    <recommendedName>
        <fullName evidence="4">GDSL esterase/lipase</fullName>
    </recommendedName>
</protein>
<reference evidence="2 3" key="1">
    <citation type="submission" date="2020-09" db="EMBL/GenBank/DDBJ databases">
        <title>De no assembly of potato wild relative species, Solanum commersonii.</title>
        <authorList>
            <person name="Cho K."/>
        </authorList>
    </citation>
    <scope>NUCLEOTIDE SEQUENCE [LARGE SCALE GENOMIC DNA]</scope>
    <source>
        <strain evidence="2">LZ3.2</strain>
        <tissue evidence="2">Leaf</tissue>
    </source>
</reference>
<evidence type="ECO:0000256" key="1">
    <source>
        <dbReference type="ARBA" id="ARBA00008668"/>
    </source>
</evidence>
<dbReference type="AlphaFoldDB" id="A0A9J5WVB4"/>
<evidence type="ECO:0000313" key="2">
    <source>
        <dbReference type="EMBL" id="KAG5579263.1"/>
    </source>
</evidence>
<dbReference type="CDD" id="cd01837">
    <property type="entry name" value="SGNH_plant_lipase_like"/>
    <property type="match status" value="1"/>
</dbReference>
<evidence type="ECO:0000313" key="3">
    <source>
        <dbReference type="Proteomes" id="UP000824120"/>
    </source>
</evidence>
<dbReference type="PANTHER" id="PTHR45642:SF3">
    <property type="entry name" value="OS09G0540400 PROTEIN"/>
    <property type="match status" value="1"/>
</dbReference>
<dbReference type="EMBL" id="JACXVP010000010">
    <property type="protein sequence ID" value="KAG5579263.1"/>
    <property type="molecule type" value="Genomic_DNA"/>
</dbReference>